<comment type="cofactor">
    <cofactor evidence="9">
        <name>Fe(2+)</name>
        <dbReference type="ChEBI" id="CHEBI:29033"/>
    </cofactor>
    <text evidence="9">Binds 2 Fe(2+) ions per subunit.</text>
</comment>
<dbReference type="InterPro" id="IPR027517">
    <property type="entry name" value="Deoxyhypusine_hydroxylase"/>
</dbReference>
<keyword evidence="3 9" id="KW-0479">Metal-binding</keyword>
<dbReference type="SUPFAM" id="SSF48371">
    <property type="entry name" value="ARM repeat"/>
    <property type="match status" value="1"/>
</dbReference>
<comment type="catalytic activity">
    <reaction evidence="1 9">
        <text>[eIF5A protein]-deoxyhypusine + AH2 + O2 = [eIF5A protein]-hypusine + A + H2O</text>
        <dbReference type="Rhea" id="RHEA:14101"/>
        <dbReference type="Rhea" id="RHEA-COMP:10144"/>
        <dbReference type="Rhea" id="RHEA-COMP:12592"/>
        <dbReference type="ChEBI" id="CHEBI:13193"/>
        <dbReference type="ChEBI" id="CHEBI:15377"/>
        <dbReference type="ChEBI" id="CHEBI:15379"/>
        <dbReference type="ChEBI" id="CHEBI:17499"/>
        <dbReference type="ChEBI" id="CHEBI:82657"/>
        <dbReference type="ChEBI" id="CHEBI:91175"/>
        <dbReference type="EC" id="1.14.99.29"/>
    </reaction>
</comment>
<feature type="binding site" evidence="9">
    <location>
        <position position="55"/>
    </location>
    <ligand>
        <name>Fe cation</name>
        <dbReference type="ChEBI" id="CHEBI:24875"/>
        <label>1</label>
    </ligand>
</feature>
<comment type="pathway">
    <text evidence="2 9">Protein modification; eIF5A hypusination.</text>
</comment>
<feature type="binding site" evidence="9">
    <location>
        <position position="88"/>
    </location>
    <ligand>
        <name>Fe cation</name>
        <dbReference type="ChEBI" id="CHEBI:24875"/>
        <label>1</label>
    </ligand>
</feature>
<dbReference type="Pfam" id="PF13646">
    <property type="entry name" value="HEAT_2"/>
    <property type="match status" value="2"/>
</dbReference>
<keyword evidence="11" id="KW-1185">Reference proteome</keyword>
<proteinExistence type="inferred from homology"/>
<keyword evidence="4" id="KW-0677">Repeat</keyword>
<reference evidence="10 11" key="1">
    <citation type="submission" date="2022-07" db="EMBL/GenBank/DDBJ databases">
        <title>Genome-wide signatures of adaptation to extreme environments.</title>
        <authorList>
            <person name="Cho C.H."/>
            <person name="Yoon H.S."/>
        </authorList>
    </citation>
    <scope>NUCLEOTIDE SEQUENCE [LARGE SCALE GENOMIC DNA]</scope>
    <source>
        <strain evidence="10 11">108.79 E11</strain>
    </source>
</reference>
<dbReference type="GO" id="GO:0019135">
    <property type="term" value="F:deoxyhypusine monooxygenase activity"/>
    <property type="evidence" value="ECO:0007669"/>
    <property type="project" value="UniProtKB-UniRule"/>
</dbReference>
<dbReference type="SMART" id="SM00567">
    <property type="entry name" value="EZ_HEAT"/>
    <property type="match status" value="5"/>
</dbReference>
<keyword evidence="5 9" id="KW-0560">Oxidoreductase</keyword>
<comment type="caution">
    <text evidence="10">The sequence shown here is derived from an EMBL/GenBank/DDBJ whole genome shotgun (WGS) entry which is preliminary data.</text>
</comment>
<dbReference type="AlphaFoldDB" id="A0AAV9I939"/>
<dbReference type="GO" id="GO:0046872">
    <property type="term" value="F:metal ion binding"/>
    <property type="evidence" value="ECO:0007669"/>
    <property type="project" value="UniProtKB-KW"/>
</dbReference>
<dbReference type="InterPro" id="IPR016024">
    <property type="entry name" value="ARM-type_fold"/>
</dbReference>
<feature type="binding site" evidence="9">
    <location>
        <position position="209"/>
    </location>
    <ligand>
        <name>Fe cation</name>
        <dbReference type="ChEBI" id="CHEBI:24875"/>
        <label>2</label>
    </ligand>
</feature>
<keyword evidence="7 9" id="KW-0503">Monooxygenase</keyword>
<evidence type="ECO:0000256" key="4">
    <source>
        <dbReference type="ARBA" id="ARBA00022737"/>
    </source>
</evidence>
<dbReference type="HAMAP" id="MF_03101">
    <property type="entry name" value="Deoxyhypusine_hydroxylase"/>
    <property type="match status" value="1"/>
</dbReference>
<evidence type="ECO:0000256" key="9">
    <source>
        <dbReference type="HAMAP-Rule" id="MF_03101"/>
    </source>
</evidence>
<comment type="similarity">
    <text evidence="9">Belongs to the deoxyhypusine hydroxylase family.</text>
</comment>
<evidence type="ECO:0000256" key="2">
    <source>
        <dbReference type="ARBA" id="ARBA00005041"/>
    </source>
</evidence>
<dbReference type="EMBL" id="JANCYU010000020">
    <property type="protein sequence ID" value="KAK4523847.1"/>
    <property type="molecule type" value="Genomic_DNA"/>
</dbReference>
<evidence type="ECO:0000256" key="7">
    <source>
        <dbReference type="ARBA" id="ARBA00023033"/>
    </source>
</evidence>
<gene>
    <name evidence="10" type="ORF">GAYE_SCF00G1743</name>
</gene>
<feature type="binding site" evidence="9">
    <location>
        <position position="208"/>
    </location>
    <ligand>
        <name>Fe cation</name>
        <dbReference type="ChEBI" id="CHEBI:24875"/>
        <label>2</label>
    </ligand>
</feature>
<feature type="binding site" evidence="9">
    <location>
        <position position="54"/>
    </location>
    <ligand>
        <name>Fe cation</name>
        <dbReference type="ChEBI" id="CHEBI:24875"/>
        <label>1</label>
    </ligand>
</feature>
<sequence length="297" mass="33482">MMMKSIEELEWRLLSKSVPVRIRAIFGFKGLGGTQAVKALSRCLRQDPSCLVRHEAAYALGQMREEEALDTLYNCLLDDSEDPMVRHEAAEAIGAIGKRSSIQLLERVLETVSSREVKDTCELAIRRILSNNEKGKVECSSIGTVDPVCAVPNHSDWSTEKLGEKFLDTTLPLYERYCYLFELRDRGSSEAVSYLCKGFHDENALLKHEIAFVLGQLCNAEATESLMKLVSNPSEHYMVRHEAAEALGSMATEETIQFLQKYLSDENAVVRESCQVALDICDYYRSEDFHYTDVLCG</sequence>
<keyword evidence="6 9" id="KW-0408">Iron</keyword>
<dbReference type="Gene3D" id="1.25.10.10">
    <property type="entry name" value="Leucine-rich Repeat Variant"/>
    <property type="match status" value="2"/>
</dbReference>
<accession>A0AAV9I939</accession>
<organism evidence="10 11">
    <name type="scientific">Galdieria yellowstonensis</name>
    <dbReference type="NCBI Taxonomy" id="3028027"/>
    <lineage>
        <taxon>Eukaryota</taxon>
        <taxon>Rhodophyta</taxon>
        <taxon>Bangiophyceae</taxon>
        <taxon>Galdieriales</taxon>
        <taxon>Galdieriaceae</taxon>
        <taxon>Galdieria</taxon>
    </lineage>
</organism>
<dbReference type="PANTHER" id="PTHR12697">
    <property type="entry name" value="PBS LYASE HEAT-LIKE PROTEIN"/>
    <property type="match status" value="1"/>
</dbReference>
<dbReference type="InterPro" id="IPR004155">
    <property type="entry name" value="PBS_lyase_HEAT"/>
</dbReference>
<evidence type="ECO:0000256" key="3">
    <source>
        <dbReference type="ARBA" id="ARBA00022723"/>
    </source>
</evidence>
<evidence type="ECO:0000256" key="1">
    <source>
        <dbReference type="ARBA" id="ARBA00000068"/>
    </source>
</evidence>
<dbReference type="InterPro" id="IPR011989">
    <property type="entry name" value="ARM-like"/>
</dbReference>
<evidence type="ECO:0000256" key="8">
    <source>
        <dbReference type="ARBA" id="ARBA00023256"/>
    </source>
</evidence>
<feature type="binding site" evidence="9">
    <location>
        <position position="242"/>
    </location>
    <ligand>
        <name>Fe cation</name>
        <dbReference type="ChEBI" id="CHEBI:24875"/>
        <label>2</label>
    </ligand>
</feature>
<comment type="function">
    <text evidence="9">Catalyzes the hydroxylation of the N(6)-(4-aminobutyl)-L-lysine intermediate to form hypusine, an essential post-translational modification only found in mature eIF-5A factor.</text>
</comment>
<keyword evidence="8 9" id="KW-0386">Hypusine biosynthesis</keyword>
<dbReference type="EC" id="1.14.99.29" evidence="9"/>
<dbReference type="Proteomes" id="UP001300502">
    <property type="component" value="Unassembled WGS sequence"/>
</dbReference>
<protein>
    <recommendedName>
        <fullName evidence="9">Deoxyhypusine hydroxylase</fullName>
        <shortName evidence="9">DOHH</shortName>
        <ecNumber evidence="9">1.14.99.29</ecNumber>
    </recommendedName>
    <alternativeName>
        <fullName evidence="9">Deoxyhypusine dioxygenase</fullName>
    </alternativeName>
    <alternativeName>
        <fullName evidence="9">Deoxyhypusine monooxygenase</fullName>
    </alternativeName>
</protein>
<evidence type="ECO:0000256" key="5">
    <source>
        <dbReference type="ARBA" id="ARBA00023002"/>
    </source>
</evidence>
<evidence type="ECO:0000313" key="11">
    <source>
        <dbReference type="Proteomes" id="UP001300502"/>
    </source>
</evidence>
<name>A0AAV9I939_9RHOD</name>
<evidence type="ECO:0000313" key="10">
    <source>
        <dbReference type="EMBL" id="KAK4523847.1"/>
    </source>
</evidence>
<dbReference type="PANTHER" id="PTHR12697:SF5">
    <property type="entry name" value="DEOXYHYPUSINE HYDROXYLASE"/>
    <property type="match status" value="1"/>
</dbReference>
<evidence type="ECO:0000256" key="6">
    <source>
        <dbReference type="ARBA" id="ARBA00023004"/>
    </source>
</evidence>
<feature type="binding site" evidence="9">
    <location>
        <position position="241"/>
    </location>
    <ligand>
        <name>Fe cation</name>
        <dbReference type="ChEBI" id="CHEBI:24875"/>
        <label>2</label>
    </ligand>
</feature>
<feature type="binding site" evidence="9">
    <location>
        <position position="87"/>
    </location>
    <ligand>
        <name>Fe cation</name>
        <dbReference type="ChEBI" id="CHEBI:24875"/>
        <label>1</label>
    </ligand>
</feature>